<dbReference type="OrthoDB" id="9885425at2"/>
<gene>
    <name evidence="2" type="ordered locus">COPRO5265_0531</name>
</gene>
<dbReference type="eggNOG" id="COG1792">
    <property type="taxonomic scope" value="Bacteria"/>
</dbReference>
<dbReference type="AlphaFoldDB" id="B5Y7Z1"/>
<dbReference type="KEGG" id="cpo:COPRO5265_0531"/>
<evidence type="ECO:0000313" key="2">
    <source>
        <dbReference type="EMBL" id="ACI17888.1"/>
    </source>
</evidence>
<dbReference type="HOGENOM" id="CLU_1218124_0_0_9"/>
<reference evidence="2 3" key="2">
    <citation type="journal article" date="2014" name="Genome Announc.">
        <title>Complete Genome Sequence of Coprothermobacter proteolyticus DSM 5265.</title>
        <authorList>
            <person name="Alexiev A."/>
            <person name="Coil D.A."/>
            <person name="Badger J.H."/>
            <person name="Enticknap J."/>
            <person name="Ward N."/>
            <person name="Robb F.T."/>
            <person name="Eisen J.A."/>
        </authorList>
    </citation>
    <scope>NUCLEOTIDE SEQUENCE [LARGE SCALE GENOMIC DNA]</scope>
    <source>
        <strain evidence="3">ATCC 35245 / DSM 5265 / OCM 4 / BT</strain>
    </source>
</reference>
<keyword evidence="3" id="KW-1185">Reference proteome</keyword>
<proteinExistence type="predicted"/>
<dbReference type="EMBL" id="CP001145">
    <property type="protein sequence ID" value="ACI17888.1"/>
    <property type="molecule type" value="Genomic_DNA"/>
</dbReference>
<reference evidence="3" key="1">
    <citation type="submission" date="2008-08" db="EMBL/GenBank/DDBJ databases">
        <title>The complete genome sequence of Coprothermobacter proteolyticus strain ATCC 5245 / DSM 5265 / BT.</title>
        <authorList>
            <person name="Dodson R.J."/>
            <person name="Durkin A.S."/>
            <person name="Wu M."/>
            <person name="Eisen J."/>
            <person name="Sutton G."/>
        </authorList>
    </citation>
    <scope>NUCLEOTIDE SEQUENCE [LARGE SCALE GENOMIC DNA]</scope>
    <source>
        <strain evidence="3">ATCC 35245 / DSM 5265 / OCM 4 / BT</strain>
    </source>
</reference>
<evidence type="ECO:0000256" key="1">
    <source>
        <dbReference type="SAM" id="Phobius"/>
    </source>
</evidence>
<protein>
    <recommendedName>
        <fullName evidence="4">Cell shape protein MreC</fullName>
    </recommendedName>
</protein>
<accession>B5Y7Z1</accession>
<sequence>MKVNLARVIEWTIAALLILAVFTTISWNTFFSYVSKPFLWIRTGIYRVGETFSDFWWWNTEGKVVYEKKLMENEKALAQSVTDSVRFGEVKVIGLRWDQKHIELIATGGKVQVGDLITTDTDIVVGQVSEVVGNEFVIRTIFDESFSVPGLISRTGAVGRLFYKGGELSFQPVGYEDILPGDYVVVPTATPLLAAVVTDVSDKQYIKANPVLVDLRAYGLKLWSKTW</sequence>
<dbReference type="RefSeq" id="WP_012544539.1">
    <property type="nucleotide sequence ID" value="NC_011295.1"/>
</dbReference>
<dbReference type="STRING" id="309798.COPRO5265_0531"/>
<feature type="transmembrane region" description="Helical" evidence="1">
    <location>
        <begin position="12"/>
        <end position="34"/>
    </location>
</feature>
<keyword evidence="1" id="KW-0812">Transmembrane</keyword>
<dbReference type="Proteomes" id="UP000001732">
    <property type="component" value="Chromosome"/>
</dbReference>
<name>B5Y7Z1_COPPD</name>
<keyword evidence="1" id="KW-1133">Transmembrane helix</keyword>
<evidence type="ECO:0000313" key="3">
    <source>
        <dbReference type="Proteomes" id="UP000001732"/>
    </source>
</evidence>
<keyword evidence="1" id="KW-0472">Membrane</keyword>
<organism evidence="2 3">
    <name type="scientific">Coprothermobacter proteolyticus (strain ATCC 35245 / DSM 5265 / OCM 4 / BT)</name>
    <dbReference type="NCBI Taxonomy" id="309798"/>
    <lineage>
        <taxon>Bacteria</taxon>
        <taxon>Pseudomonadati</taxon>
        <taxon>Coprothermobacterota</taxon>
        <taxon>Coprothermobacteria</taxon>
        <taxon>Coprothermobacterales</taxon>
        <taxon>Coprothermobacteraceae</taxon>
        <taxon>Coprothermobacter</taxon>
    </lineage>
</organism>
<evidence type="ECO:0008006" key="4">
    <source>
        <dbReference type="Google" id="ProtNLM"/>
    </source>
</evidence>